<dbReference type="InterPro" id="IPR045063">
    <property type="entry name" value="Dynamin_N"/>
</dbReference>
<evidence type="ECO:0000259" key="3">
    <source>
        <dbReference type="Pfam" id="PF00350"/>
    </source>
</evidence>
<evidence type="ECO:0000256" key="1">
    <source>
        <dbReference type="SAM" id="Coils"/>
    </source>
</evidence>
<dbReference type="EMBL" id="QGMH01000296">
    <property type="protein sequence ID" value="TVY22282.1"/>
    <property type="molecule type" value="Genomic_DNA"/>
</dbReference>
<name>A0A8H8TVU6_9HELO</name>
<accession>A0A8H8TVU6</accession>
<dbReference type="PANTHER" id="PTHR36681:SF3">
    <property type="entry name" value="NUCLEAR GTPASE, GERMINAL CENTER-ASSOCIATED, TANDEM DUPLICATE 3"/>
    <property type="match status" value="1"/>
</dbReference>
<dbReference type="InterPro" id="IPR027417">
    <property type="entry name" value="P-loop_NTPase"/>
</dbReference>
<evidence type="ECO:0000256" key="2">
    <source>
        <dbReference type="SAM" id="MobiDB-lite"/>
    </source>
</evidence>
<dbReference type="Pfam" id="PF00350">
    <property type="entry name" value="Dynamin_N"/>
    <property type="match status" value="1"/>
</dbReference>
<gene>
    <name evidence="4" type="primary">Nuggc_0</name>
    <name evidence="4" type="ORF">LHYA1_G008794</name>
</gene>
<keyword evidence="5" id="KW-1185">Reference proteome</keyword>
<keyword evidence="1" id="KW-0175">Coiled coil</keyword>
<dbReference type="GeneID" id="41988992"/>
<evidence type="ECO:0000313" key="5">
    <source>
        <dbReference type="Proteomes" id="UP000431533"/>
    </source>
</evidence>
<comment type="caution">
    <text evidence="4">The sequence shown here is derived from an EMBL/GenBank/DDBJ whole genome shotgun (WGS) entry which is preliminary data.</text>
</comment>
<dbReference type="Gene3D" id="3.40.50.300">
    <property type="entry name" value="P-loop containing nucleotide triphosphate hydrolases"/>
    <property type="match status" value="1"/>
</dbReference>
<reference evidence="4 5" key="1">
    <citation type="submission" date="2018-05" db="EMBL/GenBank/DDBJ databases">
        <title>Genome sequencing and assembly of the regulated plant pathogen Lachnellula willkommii and related sister species for the development of diagnostic species identification markers.</title>
        <authorList>
            <person name="Giroux E."/>
            <person name="Bilodeau G."/>
        </authorList>
    </citation>
    <scope>NUCLEOTIDE SEQUENCE [LARGE SCALE GENOMIC DNA]</scope>
    <source>
        <strain evidence="4 5">CBS 185.66</strain>
    </source>
</reference>
<feature type="compositionally biased region" description="Acidic residues" evidence="2">
    <location>
        <begin position="601"/>
        <end position="616"/>
    </location>
</feature>
<dbReference type="SUPFAM" id="SSF52540">
    <property type="entry name" value="P-loop containing nucleoside triphosphate hydrolases"/>
    <property type="match status" value="1"/>
</dbReference>
<feature type="region of interest" description="Disordered" evidence="2">
    <location>
        <begin position="564"/>
        <end position="636"/>
    </location>
</feature>
<dbReference type="AlphaFoldDB" id="A0A8H8TVU6"/>
<dbReference type="PANTHER" id="PTHR36681">
    <property type="entry name" value="NUCLEAR GTPASE, GERMINAL CENTER-ASSOCIATED, TANDEM DUPLICATE 3"/>
    <property type="match status" value="1"/>
</dbReference>
<feature type="coiled-coil region" evidence="1">
    <location>
        <begin position="638"/>
        <end position="686"/>
    </location>
</feature>
<organism evidence="4 5">
    <name type="scientific">Lachnellula hyalina</name>
    <dbReference type="NCBI Taxonomy" id="1316788"/>
    <lineage>
        <taxon>Eukaryota</taxon>
        <taxon>Fungi</taxon>
        <taxon>Dikarya</taxon>
        <taxon>Ascomycota</taxon>
        <taxon>Pezizomycotina</taxon>
        <taxon>Leotiomycetes</taxon>
        <taxon>Helotiales</taxon>
        <taxon>Lachnaceae</taxon>
        <taxon>Lachnellula</taxon>
    </lineage>
</organism>
<dbReference type="Proteomes" id="UP000431533">
    <property type="component" value="Unassembled WGS sequence"/>
</dbReference>
<proteinExistence type="predicted"/>
<evidence type="ECO:0000313" key="4">
    <source>
        <dbReference type="EMBL" id="TVY22282.1"/>
    </source>
</evidence>
<dbReference type="OrthoDB" id="3598281at2759"/>
<protein>
    <submittedName>
        <fullName evidence="4">Nuclear GTPase SLIP-GC</fullName>
    </submittedName>
</protein>
<feature type="domain" description="Dynamin N-terminal" evidence="3">
    <location>
        <begin position="240"/>
        <end position="456"/>
    </location>
</feature>
<dbReference type="RefSeq" id="XP_031001070.1">
    <property type="nucleotide sequence ID" value="XM_031153712.1"/>
</dbReference>
<sequence length="983" mass="109415">MEPVVLAPSPSVASADYRNLYEFAVQNFPSESFSISEGVYAVAIISHEKRIIDVSPVDLHWFKVKQKNSVLRLKSAYQKMTGASVHFKLEGVPIEDATLMRDLGVEKQQSIIVLTLHKDSSVSAASSQDKKALQPINNIQLPARSNLYASRDKPIIKDKQLQDGGLSQNESNVLFPHSRECVKSEIEADTTMSESEVQDAAPNLGLQNTRLRKLIEEAHPDELEKISNLQEHKVDTPTIIGVVGNTGAGKISVINAMLDEERLVPTNCMRACTAVVTEISYNSSEDPSAIYRGEIEFIQPADWENDLKLSLAELKNDNGGISREVYNADSEAGIAYAKVRAVYPQKTKEELASSSVEDLMSDPAVKNVLGTTKRVERPEAFSFYRALQHYVDSKEKSTETKKKEQGERKKQEVWPLIKVVRSFTKASALSTGAIVVDLPGVHDSNAARAAVAAGYVIGRAVDDKSAKSLLGESFRRQLKYDGIYSRVTFICSKTDDISITEAADSLGLEDEMAADWERMDAIDKSLAMLKQNMKELGESRAVYGAVINDADDALEAWEKLQEQAEGGETVWAPIDASKKRKRSAEPKESRKKSKTSKASESGDDDDFIDDDDESQAAEESYSPENEDTDSKKGDPLTLDAIESRIDEFKETKKRARRERTEIDAKVKDLKKQLADLDTTRSEIETVMSALCIDGRNKYSKGAIQTDFAAGIKELDQENAQEEDEANFNPDEDIRNYEEGICQESESLLCILQGLSEARGMYFLRGKAFAHCRKLTEAKRASNCRRFLTDLSQLLNSLSLWASDNGTGLKLSSENLAAEAQFLKSRLARLESSLELGVSECLQEIKQTLAENIFENFDHVVQHPPILRGATYKALCRRNGVFTNGKGPHDLNAQLTEPVIRGLASNWEKAFARRLPSVLQSFSKKSKSLLLAFHKDIEVRCMKQGVGVAGLAMLGQQLRNYEGTFVNLTYEMVELIYLFIYLFY</sequence>